<evidence type="ECO:0000256" key="1">
    <source>
        <dbReference type="SAM" id="Coils"/>
    </source>
</evidence>
<dbReference type="PANTHER" id="PTHR34649">
    <property type="entry name" value="CILIA- AND FLAGELLA-ASSOCIATED PROTEIN 99"/>
    <property type="match status" value="1"/>
</dbReference>
<accession>A0A1X0NJ66</accession>
<proteinExistence type="predicted"/>
<gene>
    <name evidence="3" type="ORF">TM35_000421840</name>
</gene>
<dbReference type="STRING" id="67003.A0A1X0NJ66"/>
<sequence length="661" mass="78092">MRPRDLWRLMVDILSRCLQETAIIPPEQILDETLENCTTLSEGEAMLVRDTVSDTLHFERICEGMLNGYCDCMRRNKNDRFSMYLVAYLIVFRYTVLGGHCIRDLLYRSMSTSRLVEYLEYMINSENLMQYSYPYWSKYYDANFIMSSVCRPLSEIASHVKEDVIQWLLGKTAVGVVCVEDTENTQKDSKTTQEVSEKKEEKMLQRVANNVKKQKGNVPPIEVREMLYTIPEKRPPRIDCTKPPNEAPKQQKKVTVPIGFSFMTRTPRPAPKVIEEPVCDTESVRPSPERLRQLLTKSVPVRMTAGAIRREAQVYLKQMEDEKRALEKVEMSLRDSREFEEWQKEGKAHDAQKREAELLNRKVEVQCSAENAIHKRKTLEEMKKVESTQLRADITSMIESSAAEKESAAIKQRNQTNRLRRELDEKRKKAVNRAFQERFSTAADLRRENEQLRGEALEEEDRLQTQRLVVIQQIRQLRERNRQRKAELMEYNIRRQREGPDDVTYGGMSLVMLREELRRVKEESVALEDERRAHFRALREQEREKINALSGICHDGRRNMQRARDEERRCKQAEAEKIEMVKKDEEEKRALQVHGILKQKRRDRRNEQIALKEEERKRRNELLLLAKDTSNMEENHWMQQELCVINRLTSNQNERFQSGFR</sequence>
<dbReference type="VEuPathDB" id="TriTrypDB:TM35_000421840"/>
<keyword evidence="4" id="KW-1185">Reference proteome</keyword>
<dbReference type="InterPro" id="IPR039341">
    <property type="entry name" value="CFAP99"/>
</dbReference>
<keyword evidence="1" id="KW-0175">Coiled coil</keyword>
<protein>
    <submittedName>
        <fullName evidence="3">Putative trichohyalin-like</fullName>
    </submittedName>
</protein>
<organism evidence="3 4">
    <name type="scientific">Trypanosoma theileri</name>
    <dbReference type="NCBI Taxonomy" id="67003"/>
    <lineage>
        <taxon>Eukaryota</taxon>
        <taxon>Discoba</taxon>
        <taxon>Euglenozoa</taxon>
        <taxon>Kinetoplastea</taxon>
        <taxon>Metakinetoplastina</taxon>
        <taxon>Trypanosomatida</taxon>
        <taxon>Trypanosomatidae</taxon>
        <taxon>Trypanosoma</taxon>
    </lineage>
</organism>
<dbReference type="AlphaFoldDB" id="A0A1X0NJ66"/>
<dbReference type="Proteomes" id="UP000192257">
    <property type="component" value="Unassembled WGS sequence"/>
</dbReference>
<dbReference type="RefSeq" id="XP_028878792.1">
    <property type="nucleotide sequence ID" value="XM_029029995.1"/>
</dbReference>
<reference evidence="3 4" key="1">
    <citation type="submission" date="2017-03" db="EMBL/GenBank/DDBJ databases">
        <title>An alternative strategy for trypanosome survival in the mammalian bloodstream revealed through genome and transcriptome analysis of the ubiquitous bovine parasite Trypanosoma (Megatrypanum) theileri.</title>
        <authorList>
            <person name="Kelly S."/>
            <person name="Ivens A."/>
            <person name="Mott A."/>
            <person name="O'Neill E."/>
            <person name="Emms D."/>
            <person name="Macleod O."/>
            <person name="Voorheis P."/>
            <person name="Matthews J."/>
            <person name="Matthews K."/>
            <person name="Carrington M."/>
        </authorList>
    </citation>
    <scope>NUCLEOTIDE SEQUENCE [LARGE SCALE GENOMIC DNA]</scope>
    <source>
        <strain evidence="3">Edinburgh</strain>
    </source>
</reference>
<dbReference type="EMBL" id="NBCO01000042">
    <property type="protein sequence ID" value="ORC84726.1"/>
    <property type="molecule type" value="Genomic_DNA"/>
</dbReference>
<keyword evidence="2" id="KW-1133">Transmembrane helix</keyword>
<evidence type="ECO:0000256" key="2">
    <source>
        <dbReference type="SAM" id="Phobius"/>
    </source>
</evidence>
<keyword evidence="2" id="KW-0812">Transmembrane</keyword>
<dbReference type="OrthoDB" id="10262255at2759"/>
<evidence type="ECO:0000313" key="4">
    <source>
        <dbReference type="Proteomes" id="UP000192257"/>
    </source>
</evidence>
<feature type="coiled-coil region" evidence="1">
    <location>
        <begin position="563"/>
        <end position="617"/>
    </location>
</feature>
<name>A0A1X0NJ66_9TRYP</name>
<feature type="coiled-coil region" evidence="1">
    <location>
        <begin position="409"/>
        <end position="530"/>
    </location>
</feature>
<dbReference type="GeneID" id="39989775"/>
<feature type="transmembrane region" description="Helical" evidence="2">
    <location>
        <begin position="81"/>
        <end position="100"/>
    </location>
</feature>
<evidence type="ECO:0000313" key="3">
    <source>
        <dbReference type="EMBL" id="ORC84726.1"/>
    </source>
</evidence>
<comment type="caution">
    <text evidence="3">The sequence shown here is derived from an EMBL/GenBank/DDBJ whole genome shotgun (WGS) entry which is preliminary data.</text>
</comment>
<keyword evidence="2" id="KW-0472">Membrane</keyword>
<feature type="coiled-coil region" evidence="1">
    <location>
        <begin position="309"/>
        <end position="336"/>
    </location>
</feature>
<dbReference type="PANTHER" id="PTHR34649:SF1">
    <property type="entry name" value="CILIA- AND FLAGELLA-ASSOCIATED PROTEIN 99"/>
    <property type="match status" value="1"/>
</dbReference>